<sequence length="432" mass="50080">MNIRNMTGHKQILAEISITRNAFKELDDFFLKADENIANDPDDPQEGIGHLPGLDRLMFLIPCIIYRLEEDLSKSKEVEDVAPITEGLQTIKEGINSVLTYYLQDDVEGALGLLSNALSSMDKLSGIIPQSSIRFLRDLSVIAPDFHILSSMLEGFRESGRIRPKEPETDKSWSPELWLDYYREQARLEEPLIAMVDAEGLTGTSLEKGMKQMIEEREQMDKRMEKQINSYNLMRNRDAVFDTEYPEKFLDLLEIPDVIDEDDEEYEVRTVDLHYEEEEPEPWASSLPELQDWNKHAFESSFDDSELSHQDFENDLVYLLLKPFTNNIFERLKRDYLNRAKECKNEEDLMRSPLEHYLVILALKPQVRISSCGVMTESIGHDAPRKGVYMFAMECLERIADAIERFSLKHLYPLAVEARNIRKQIEEILTVS</sequence>
<name>A0A0B0EKP5_9BACT</name>
<dbReference type="EMBL" id="JRYO01000184">
    <property type="protein sequence ID" value="KHE91693.1"/>
    <property type="molecule type" value="Genomic_DNA"/>
</dbReference>
<protein>
    <submittedName>
        <fullName evidence="1">Uncharacterized protein</fullName>
    </submittedName>
</protein>
<organism evidence="1 2">
    <name type="scientific">Candidatus Scalindua brodae</name>
    <dbReference type="NCBI Taxonomy" id="237368"/>
    <lineage>
        <taxon>Bacteria</taxon>
        <taxon>Pseudomonadati</taxon>
        <taxon>Planctomycetota</taxon>
        <taxon>Candidatus Brocadiia</taxon>
        <taxon>Candidatus Brocadiales</taxon>
        <taxon>Candidatus Scalinduaceae</taxon>
        <taxon>Candidatus Scalindua</taxon>
    </lineage>
</organism>
<proteinExistence type="predicted"/>
<comment type="caution">
    <text evidence="1">The sequence shown here is derived from an EMBL/GenBank/DDBJ whole genome shotgun (WGS) entry which is preliminary data.</text>
</comment>
<reference evidence="1 2" key="1">
    <citation type="submission" date="2014-10" db="EMBL/GenBank/DDBJ databases">
        <title>Draft genome of anammox bacterium scalindua brodae, obtained using differential coverage binning of sequence data from two enrichment reactors.</title>
        <authorList>
            <person name="Speth D.R."/>
            <person name="Russ L."/>
            <person name="Kartal B."/>
            <person name="Op den Camp H.J."/>
            <person name="Dutilh B.E."/>
            <person name="Jetten M.S."/>
        </authorList>
    </citation>
    <scope>NUCLEOTIDE SEQUENCE [LARGE SCALE GENOMIC DNA]</scope>
    <source>
        <strain evidence="1">RU1</strain>
    </source>
</reference>
<accession>A0A0B0EKP5</accession>
<dbReference type="Proteomes" id="UP000030652">
    <property type="component" value="Unassembled WGS sequence"/>
</dbReference>
<evidence type="ECO:0000313" key="2">
    <source>
        <dbReference type="Proteomes" id="UP000030652"/>
    </source>
</evidence>
<dbReference type="AlphaFoldDB" id="A0A0B0EKP5"/>
<gene>
    <name evidence="1" type="ORF">SCABRO_02582</name>
</gene>
<evidence type="ECO:0000313" key="1">
    <source>
        <dbReference type="EMBL" id="KHE91693.1"/>
    </source>
</evidence>